<dbReference type="AlphaFoldDB" id="A9B3M5"/>
<dbReference type="HOGENOM" id="CLU_1624857_0_0_0"/>
<dbReference type="STRING" id="316274.Haur_2959"/>
<name>A9B3M5_HERA2</name>
<dbReference type="KEGG" id="hau:Haur_2959"/>
<proteinExistence type="predicted"/>
<sequence>MSLDRQAAFERLANNERLTDNLTDVTAKALLRWAEQQLQAGVAEADVLQAARQANRDDIVEVNEVLAAANSALNQAHKAMVAETPQTAEPAAQAGQAVANALSQLIPSVAEKMSKLGQNVLDGAGQAAKQSLITAKIDRMGQMLGANARPRSHRIKRRRGWRG</sequence>
<evidence type="ECO:0000313" key="1">
    <source>
        <dbReference type="EMBL" id="ABX05597.1"/>
    </source>
</evidence>
<reference evidence="1 2" key="1">
    <citation type="journal article" date="2011" name="Stand. Genomic Sci.">
        <title>Complete genome sequence of the filamentous gliding predatory bacterium Herpetosiphon aurantiacus type strain (114-95(T)).</title>
        <authorList>
            <person name="Kiss H."/>
            <person name="Nett M."/>
            <person name="Domin N."/>
            <person name="Martin K."/>
            <person name="Maresca J.A."/>
            <person name="Copeland A."/>
            <person name="Lapidus A."/>
            <person name="Lucas S."/>
            <person name="Berry K.W."/>
            <person name="Glavina Del Rio T."/>
            <person name="Dalin E."/>
            <person name="Tice H."/>
            <person name="Pitluck S."/>
            <person name="Richardson P."/>
            <person name="Bruce D."/>
            <person name="Goodwin L."/>
            <person name="Han C."/>
            <person name="Detter J.C."/>
            <person name="Schmutz J."/>
            <person name="Brettin T."/>
            <person name="Land M."/>
            <person name="Hauser L."/>
            <person name="Kyrpides N.C."/>
            <person name="Ivanova N."/>
            <person name="Goker M."/>
            <person name="Woyke T."/>
            <person name="Klenk H.P."/>
            <person name="Bryant D.A."/>
        </authorList>
    </citation>
    <scope>NUCLEOTIDE SEQUENCE [LARGE SCALE GENOMIC DNA]</scope>
    <source>
        <strain evidence="2">ATCC 23779 / DSM 785 / 114-95</strain>
    </source>
</reference>
<dbReference type="InParanoid" id="A9B3M5"/>
<dbReference type="Proteomes" id="UP000000787">
    <property type="component" value="Chromosome"/>
</dbReference>
<protein>
    <submittedName>
        <fullName evidence="1">Uncharacterized protein</fullName>
    </submittedName>
</protein>
<accession>A9B3M5</accession>
<dbReference type="BioCyc" id="HAUR316274:GHYA-2991-MONOMER"/>
<evidence type="ECO:0000313" key="2">
    <source>
        <dbReference type="Proteomes" id="UP000000787"/>
    </source>
</evidence>
<keyword evidence="2" id="KW-1185">Reference proteome</keyword>
<organism evidence="1 2">
    <name type="scientific">Herpetosiphon aurantiacus (strain ATCC 23779 / DSM 785 / 114-95)</name>
    <dbReference type="NCBI Taxonomy" id="316274"/>
    <lineage>
        <taxon>Bacteria</taxon>
        <taxon>Bacillati</taxon>
        <taxon>Chloroflexota</taxon>
        <taxon>Chloroflexia</taxon>
        <taxon>Herpetosiphonales</taxon>
        <taxon>Herpetosiphonaceae</taxon>
        <taxon>Herpetosiphon</taxon>
    </lineage>
</organism>
<dbReference type="EMBL" id="CP000875">
    <property type="protein sequence ID" value="ABX05597.1"/>
    <property type="molecule type" value="Genomic_DNA"/>
</dbReference>
<gene>
    <name evidence="1" type="ordered locus">Haur_2959</name>
</gene>